<evidence type="ECO:0000313" key="4">
    <source>
        <dbReference type="Proteomes" id="UP000596035"/>
    </source>
</evidence>
<dbReference type="EMBL" id="CP065321">
    <property type="protein sequence ID" value="QQR32015.1"/>
    <property type="molecule type" value="Genomic_DNA"/>
</dbReference>
<keyword evidence="3" id="KW-1185">Reference proteome</keyword>
<accession>A0A1Z2XWK4</accession>
<proteinExistence type="predicted"/>
<dbReference type="KEGG" id="amur:ADH66_15380"/>
<dbReference type="AlphaFoldDB" id="A0A1Z2XWK4"/>
<evidence type="ECO:0000313" key="1">
    <source>
        <dbReference type="EMBL" id="ASB42789.1"/>
    </source>
</evidence>
<dbReference type="Proteomes" id="UP000196710">
    <property type="component" value="Chromosome"/>
</dbReference>
<sequence length="134" mass="15226">MPAPKGKKKFLLWAYPSTLELVKNNYRKDKSKSQSEFIDRAIRYYAGHVTADEDTSYLPNALLSNMKSIVAESDNRQSKMLFKLAVELAMLMNVVAASSEIDEISLARLRGECVQEVKRLNGNFSFEDAVEWQS</sequence>
<evidence type="ECO:0000313" key="2">
    <source>
        <dbReference type="EMBL" id="QQR32015.1"/>
    </source>
</evidence>
<reference evidence="1" key="1">
    <citation type="journal article" date="2017" name="Genome Announc.">
        <title>High-Quality Whole-Genome Sequences of the Oligo-Mouse-Microbiota Bacterial Community.</title>
        <authorList>
            <person name="Garzetti D."/>
            <person name="Brugiroux S."/>
            <person name="Bunk B."/>
            <person name="Pukall R."/>
            <person name="McCoy K.D."/>
            <person name="Macpherson A.J."/>
            <person name="Stecher B."/>
        </authorList>
    </citation>
    <scope>NUCLEOTIDE SEQUENCE</scope>
    <source>
        <strain evidence="1">KB18</strain>
    </source>
</reference>
<protein>
    <recommendedName>
        <fullName evidence="5">Ribbon-helix-helix protein CopG domain-containing protein</fullName>
    </recommendedName>
</protein>
<gene>
    <name evidence="1" type="ORF">ADH66_15380</name>
    <name evidence="2" type="ORF">I5Q82_05760</name>
</gene>
<name>A0A1Z2XWK4_9FIRM</name>
<dbReference type="EMBL" id="CP021422">
    <property type="protein sequence ID" value="ASB42789.1"/>
    <property type="molecule type" value="Genomic_DNA"/>
</dbReference>
<reference evidence="3" key="2">
    <citation type="submission" date="2017-05" db="EMBL/GenBank/DDBJ databases">
        <title>Improved OligoMM genomes.</title>
        <authorList>
            <person name="Garzetti D."/>
        </authorList>
    </citation>
    <scope>NUCLEOTIDE SEQUENCE [LARGE SCALE GENOMIC DNA]</scope>
    <source>
        <strain evidence="3">KB18</strain>
    </source>
</reference>
<organism evidence="2 4">
    <name type="scientific">Acutalibacter muris</name>
    <dbReference type="NCBI Taxonomy" id="1796620"/>
    <lineage>
        <taxon>Bacteria</taxon>
        <taxon>Bacillati</taxon>
        <taxon>Bacillota</taxon>
        <taxon>Clostridia</taxon>
        <taxon>Eubacteriales</taxon>
        <taxon>Acutalibacteraceae</taxon>
        <taxon>Acutalibacter</taxon>
    </lineage>
</organism>
<evidence type="ECO:0008006" key="5">
    <source>
        <dbReference type="Google" id="ProtNLM"/>
    </source>
</evidence>
<evidence type="ECO:0000313" key="3">
    <source>
        <dbReference type="Proteomes" id="UP000196710"/>
    </source>
</evidence>
<dbReference type="Proteomes" id="UP000596035">
    <property type="component" value="Chromosome"/>
</dbReference>
<reference evidence="2 4" key="3">
    <citation type="submission" date="2020-11" db="EMBL/GenBank/DDBJ databases">
        <title>Closed and high quality bacterial genomes of the OMM12 community.</title>
        <authorList>
            <person name="Marbouty M."/>
            <person name="Lamy-Besnier Q."/>
            <person name="Debarbieux L."/>
            <person name="Koszul R."/>
        </authorList>
    </citation>
    <scope>NUCLEOTIDE SEQUENCE [LARGE SCALE GENOMIC DNA]</scope>
    <source>
        <strain evidence="2 4">KB18</strain>
    </source>
</reference>